<evidence type="ECO:0008006" key="4">
    <source>
        <dbReference type="Google" id="ProtNLM"/>
    </source>
</evidence>
<feature type="transmembrane region" description="Helical" evidence="1">
    <location>
        <begin position="85"/>
        <end position="105"/>
    </location>
</feature>
<keyword evidence="1" id="KW-1133">Transmembrane helix</keyword>
<keyword evidence="3" id="KW-1185">Reference proteome</keyword>
<keyword evidence="1" id="KW-0472">Membrane</keyword>
<protein>
    <recommendedName>
        <fullName evidence="4">DUF1772 domain-containing protein</fullName>
    </recommendedName>
</protein>
<dbReference type="InterPro" id="IPR013901">
    <property type="entry name" value="Anthrone_oxy"/>
</dbReference>
<gene>
    <name evidence="2" type="ORF">Plo01_02950</name>
</gene>
<proteinExistence type="predicted"/>
<feature type="transmembrane region" description="Helical" evidence="1">
    <location>
        <begin position="59"/>
        <end position="78"/>
    </location>
</feature>
<evidence type="ECO:0000256" key="1">
    <source>
        <dbReference type="SAM" id="Phobius"/>
    </source>
</evidence>
<evidence type="ECO:0000313" key="3">
    <source>
        <dbReference type="Proteomes" id="UP000616724"/>
    </source>
</evidence>
<keyword evidence="1" id="KW-0812">Transmembrane</keyword>
<feature type="transmembrane region" description="Helical" evidence="1">
    <location>
        <begin position="138"/>
        <end position="155"/>
    </location>
</feature>
<dbReference type="AlphaFoldDB" id="A0A8J3RGM9"/>
<organism evidence="2 3">
    <name type="scientific">Planobispora longispora</name>
    <dbReference type="NCBI Taxonomy" id="28887"/>
    <lineage>
        <taxon>Bacteria</taxon>
        <taxon>Bacillati</taxon>
        <taxon>Actinomycetota</taxon>
        <taxon>Actinomycetes</taxon>
        <taxon>Streptosporangiales</taxon>
        <taxon>Streptosporangiaceae</taxon>
        <taxon>Planobispora</taxon>
    </lineage>
</organism>
<dbReference type="Pfam" id="PF08592">
    <property type="entry name" value="Anthrone_oxy"/>
    <property type="match status" value="1"/>
</dbReference>
<comment type="caution">
    <text evidence="2">The sequence shown here is derived from an EMBL/GenBank/DDBJ whole genome shotgun (WGS) entry which is preliminary data.</text>
</comment>
<sequence>MRIMRTSAGYVHGAALLATGLLAGAFGYGAANVIPTFRAVPMDVRLTFHTMMMKVNEPVMQSTMALAILTSFGLAIAARGRSRRLALGAGALTLTALLITVFGNIPLHAHFRQWAAGAVPAGHAEIIQRWELFHTLRTLAALAAFALLIAIAVVVRPVSRAGTPGAIEVRS</sequence>
<dbReference type="EMBL" id="BOOH01000001">
    <property type="protein sequence ID" value="GIH73866.1"/>
    <property type="molecule type" value="Genomic_DNA"/>
</dbReference>
<evidence type="ECO:0000313" key="2">
    <source>
        <dbReference type="EMBL" id="GIH73866.1"/>
    </source>
</evidence>
<dbReference type="Proteomes" id="UP000616724">
    <property type="component" value="Unassembled WGS sequence"/>
</dbReference>
<accession>A0A8J3RGM9</accession>
<reference evidence="2 3" key="1">
    <citation type="submission" date="2021-01" db="EMBL/GenBank/DDBJ databases">
        <title>Whole genome shotgun sequence of Planobispora longispora NBRC 13918.</title>
        <authorList>
            <person name="Komaki H."/>
            <person name="Tamura T."/>
        </authorList>
    </citation>
    <scope>NUCLEOTIDE SEQUENCE [LARGE SCALE GENOMIC DNA]</scope>
    <source>
        <strain evidence="2 3">NBRC 13918</strain>
    </source>
</reference>
<name>A0A8J3RGM9_9ACTN</name>